<dbReference type="Pfam" id="PF05036">
    <property type="entry name" value="SPOR"/>
    <property type="match status" value="1"/>
</dbReference>
<feature type="region of interest" description="Disordered" evidence="1">
    <location>
        <begin position="1"/>
        <end position="31"/>
    </location>
</feature>
<dbReference type="PANTHER" id="PTHR38687:SF1">
    <property type="entry name" value="CELL DIVISION PROTEIN DEDD"/>
    <property type="match status" value="1"/>
</dbReference>
<feature type="compositionally biased region" description="Basic and acidic residues" evidence="1">
    <location>
        <begin position="94"/>
        <end position="104"/>
    </location>
</feature>
<keyword evidence="5" id="KW-1185">Reference proteome</keyword>
<comment type="caution">
    <text evidence="4">The sequence shown here is derived from an EMBL/GenBank/DDBJ whole genome shotgun (WGS) entry which is preliminary data.</text>
</comment>
<organism evidence="4 5">
    <name type="scientific">Azospira oryzae</name>
    <dbReference type="NCBI Taxonomy" id="146939"/>
    <lineage>
        <taxon>Bacteria</taxon>
        <taxon>Pseudomonadati</taxon>
        <taxon>Pseudomonadota</taxon>
        <taxon>Betaproteobacteria</taxon>
        <taxon>Rhodocyclales</taxon>
        <taxon>Rhodocyclaceae</taxon>
        <taxon>Azospira</taxon>
    </lineage>
</organism>
<evidence type="ECO:0000259" key="3">
    <source>
        <dbReference type="Pfam" id="PF05036"/>
    </source>
</evidence>
<dbReference type="EMBL" id="SHKM01000001">
    <property type="protein sequence ID" value="RZT90963.1"/>
    <property type="molecule type" value="Genomic_DNA"/>
</dbReference>
<keyword evidence="2" id="KW-1133">Transmembrane helix</keyword>
<dbReference type="InterPro" id="IPR007730">
    <property type="entry name" value="SPOR-like_dom"/>
</dbReference>
<dbReference type="Gene3D" id="3.30.70.1070">
    <property type="entry name" value="Sporulation related repeat"/>
    <property type="match status" value="1"/>
</dbReference>
<gene>
    <name evidence="4" type="ORF">EV678_1788</name>
</gene>
<dbReference type="RefSeq" id="WP_130459220.1">
    <property type="nucleotide sequence ID" value="NZ_SHKM01000001.1"/>
</dbReference>
<keyword evidence="2" id="KW-0472">Membrane</keyword>
<feature type="compositionally biased region" description="Low complexity" evidence="1">
    <location>
        <begin position="169"/>
        <end position="198"/>
    </location>
</feature>
<name>A0ABY0ITQ1_9RHOO</name>
<dbReference type="PANTHER" id="PTHR38687">
    <property type="entry name" value="CELL DIVISION PROTEIN DEDD-RELATED"/>
    <property type="match status" value="1"/>
</dbReference>
<sequence>MAEKKPATKATGAKTAAKRKEAPAVDPQDEIKQRLGRRMAFAGVMIAVLLAALALFDHLSKAPEEEEVAVAPAPAPKEVAQPVKPVEPVAPPAEEAKAEEKAAEPELSAAPVTKGQPAPELPPPPQVAAKPALQTTPHAAQPIRGATSGPVSNGRQPAQGRQGTVASVTPAPAAAAPAGTTPAAQPAPAAAPANVQPMPVRPQPLPPRLFSGYVVQAGVFSSTERAEELHAKLQLNGIPSNIESRVNVGPFKSKEEADAARAKLKALGIDSVLVPPAGNRR</sequence>
<dbReference type="InterPro" id="IPR052521">
    <property type="entry name" value="Cell_div_SPOR-domain"/>
</dbReference>
<proteinExistence type="predicted"/>
<reference evidence="4 5" key="1">
    <citation type="submission" date="2019-02" db="EMBL/GenBank/DDBJ databases">
        <title>Genomic Encyclopedia of Type Strains, Phase IV (KMG-IV): sequencing the most valuable type-strain genomes for metagenomic binning, comparative biology and taxonomic classification.</title>
        <authorList>
            <person name="Goeker M."/>
        </authorList>
    </citation>
    <scope>NUCLEOTIDE SEQUENCE [LARGE SCALE GENOMIC DNA]</scope>
    <source>
        <strain evidence="4 5">DSM 21223</strain>
    </source>
</reference>
<evidence type="ECO:0000313" key="5">
    <source>
        <dbReference type="Proteomes" id="UP000292136"/>
    </source>
</evidence>
<keyword evidence="4" id="KW-0131">Cell cycle</keyword>
<evidence type="ECO:0000256" key="1">
    <source>
        <dbReference type="SAM" id="MobiDB-lite"/>
    </source>
</evidence>
<dbReference type="InterPro" id="IPR036680">
    <property type="entry name" value="SPOR-like_sf"/>
</dbReference>
<feature type="region of interest" description="Disordered" evidence="1">
    <location>
        <begin position="63"/>
        <end position="203"/>
    </location>
</feature>
<evidence type="ECO:0000313" key="4">
    <source>
        <dbReference type="EMBL" id="RZT90963.1"/>
    </source>
</evidence>
<protein>
    <submittedName>
        <fullName evidence="4">Cell division protein FtsN</fullName>
    </submittedName>
</protein>
<feature type="compositionally biased region" description="Basic and acidic residues" evidence="1">
    <location>
        <begin position="18"/>
        <end position="31"/>
    </location>
</feature>
<feature type="compositionally biased region" description="Low complexity" evidence="1">
    <location>
        <begin position="69"/>
        <end position="87"/>
    </location>
</feature>
<feature type="domain" description="SPOR" evidence="3">
    <location>
        <begin position="211"/>
        <end position="274"/>
    </location>
</feature>
<feature type="transmembrane region" description="Helical" evidence="2">
    <location>
        <begin position="39"/>
        <end position="56"/>
    </location>
</feature>
<dbReference type="SUPFAM" id="SSF110997">
    <property type="entry name" value="Sporulation related repeat"/>
    <property type="match status" value="1"/>
</dbReference>
<evidence type="ECO:0000256" key="2">
    <source>
        <dbReference type="SAM" id="Phobius"/>
    </source>
</evidence>
<dbReference type="GO" id="GO:0051301">
    <property type="term" value="P:cell division"/>
    <property type="evidence" value="ECO:0007669"/>
    <property type="project" value="UniProtKB-KW"/>
</dbReference>
<accession>A0ABY0ITQ1</accession>
<keyword evidence="2" id="KW-0812">Transmembrane</keyword>
<dbReference type="Proteomes" id="UP000292136">
    <property type="component" value="Unassembled WGS sequence"/>
</dbReference>
<keyword evidence="4" id="KW-0132">Cell division</keyword>
<feature type="compositionally biased region" description="Polar residues" evidence="1">
    <location>
        <begin position="149"/>
        <end position="167"/>
    </location>
</feature>